<dbReference type="Pfam" id="PF14365">
    <property type="entry name" value="Neprosin_AP"/>
    <property type="match status" value="1"/>
</dbReference>
<feature type="signal peptide" evidence="2">
    <location>
        <begin position="1"/>
        <end position="26"/>
    </location>
</feature>
<dbReference type="EMBL" id="CP144745">
    <property type="protein sequence ID" value="WVZ49522.1"/>
    <property type="molecule type" value="Genomic_DNA"/>
</dbReference>
<feature type="domain" description="Neprosin PEP catalytic" evidence="3">
    <location>
        <begin position="158"/>
        <end position="399"/>
    </location>
</feature>
<evidence type="ECO:0000256" key="2">
    <source>
        <dbReference type="SAM" id="SignalP"/>
    </source>
</evidence>
<accession>A0AAQ3PMG7</accession>
<dbReference type="PROSITE" id="PS52045">
    <property type="entry name" value="NEPROSIN_PEP_CD"/>
    <property type="match status" value="1"/>
</dbReference>
<dbReference type="InterPro" id="IPR004314">
    <property type="entry name" value="Neprosin"/>
</dbReference>
<dbReference type="AlphaFoldDB" id="A0AAQ3PMG7"/>
<keyword evidence="5" id="KW-1185">Reference proteome</keyword>
<dbReference type="InterPro" id="IPR025521">
    <property type="entry name" value="Neprosin_propep"/>
</dbReference>
<dbReference type="Gene3D" id="3.90.1320.10">
    <property type="entry name" value="Outer-capsid protein sigma 3, large lobe"/>
    <property type="match status" value="1"/>
</dbReference>
<evidence type="ECO:0000256" key="1">
    <source>
        <dbReference type="SAM" id="MobiDB-lite"/>
    </source>
</evidence>
<gene>
    <name evidence="4" type="ORF">U9M48_000871</name>
</gene>
<sequence>MAVTRARLVITVLVALSFQSLEGVAAAGTAGRPTVKRRQQVHSILKRLNKPPMASIQSPDGNIIDCVDILKQPAFNHPLLKHHTTKLSYYPRGIHDDSNIPIQPIFQTWHQNGKCPENTIPIRRTMEKDVLRASSVRRYGKKRPMSIRNLISVNSDKLDLTSGHQHAVAYAQQDVYYGTNTSINLWQPTVERALGFSLTQFWVLAGSFSSKDLNSIEAGWQVFPELYGDNNTRLFIYWTRDAYQATGCYNLGCSGFIQTNNKIAIGGSISPVSIYGGSQHDINILVRKEPNDGNWWLQVGHEVLGYWPSAIFTHLAHNASLVMWGGEVYSELETSETSTQMGSGHFPEEGLDSSNNPKSPSAVYLATERPNCYNVSNGINSDWGTYIYYRGPGKNPNCP</sequence>
<proteinExistence type="predicted"/>
<feature type="chain" id="PRO_5042960137" description="Neprosin PEP catalytic domain-containing protein" evidence="2">
    <location>
        <begin position="27"/>
        <end position="399"/>
    </location>
</feature>
<name>A0AAQ3PMG7_PASNO</name>
<reference evidence="4 5" key="1">
    <citation type="submission" date="2024-02" db="EMBL/GenBank/DDBJ databases">
        <title>High-quality chromosome-scale genome assembly of Pensacola bahiagrass (Paspalum notatum Flugge var. saurae).</title>
        <authorList>
            <person name="Vega J.M."/>
            <person name="Podio M."/>
            <person name="Orjuela J."/>
            <person name="Siena L.A."/>
            <person name="Pessino S.C."/>
            <person name="Combes M.C."/>
            <person name="Mariac C."/>
            <person name="Albertini E."/>
            <person name="Pupilli F."/>
            <person name="Ortiz J.P.A."/>
            <person name="Leblanc O."/>
        </authorList>
    </citation>
    <scope>NUCLEOTIDE SEQUENCE [LARGE SCALE GENOMIC DNA]</scope>
    <source>
        <strain evidence="4">R1</strain>
        <tissue evidence="4">Leaf</tissue>
    </source>
</reference>
<dbReference type="PANTHER" id="PTHR31589:SF231">
    <property type="entry name" value="OS01G0973100 PROTEIN"/>
    <property type="match status" value="1"/>
</dbReference>
<organism evidence="4 5">
    <name type="scientific">Paspalum notatum var. saurae</name>
    <dbReference type="NCBI Taxonomy" id="547442"/>
    <lineage>
        <taxon>Eukaryota</taxon>
        <taxon>Viridiplantae</taxon>
        <taxon>Streptophyta</taxon>
        <taxon>Embryophyta</taxon>
        <taxon>Tracheophyta</taxon>
        <taxon>Spermatophyta</taxon>
        <taxon>Magnoliopsida</taxon>
        <taxon>Liliopsida</taxon>
        <taxon>Poales</taxon>
        <taxon>Poaceae</taxon>
        <taxon>PACMAD clade</taxon>
        <taxon>Panicoideae</taxon>
        <taxon>Andropogonodae</taxon>
        <taxon>Paspaleae</taxon>
        <taxon>Paspalinae</taxon>
        <taxon>Paspalum</taxon>
    </lineage>
</organism>
<evidence type="ECO:0000313" key="4">
    <source>
        <dbReference type="EMBL" id="WVZ49522.1"/>
    </source>
</evidence>
<protein>
    <recommendedName>
        <fullName evidence="3">Neprosin PEP catalytic domain-containing protein</fullName>
    </recommendedName>
</protein>
<evidence type="ECO:0000313" key="5">
    <source>
        <dbReference type="Proteomes" id="UP001341281"/>
    </source>
</evidence>
<evidence type="ECO:0000259" key="3">
    <source>
        <dbReference type="PROSITE" id="PS52045"/>
    </source>
</evidence>
<dbReference type="PANTHER" id="PTHR31589">
    <property type="entry name" value="PROTEIN, PUTATIVE (DUF239)-RELATED-RELATED"/>
    <property type="match status" value="1"/>
</dbReference>
<keyword evidence="2" id="KW-0732">Signal</keyword>
<feature type="region of interest" description="Disordered" evidence="1">
    <location>
        <begin position="336"/>
        <end position="360"/>
    </location>
</feature>
<dbReference type="InterPro" id="IPR053168">
    <property type="entry name" value="Glutamic_endopeptidase"/>
</dbReference>
<dbReference type="Proteomes" id="UP001341281">
    <property type="component" value="Chromosome 01"/>
</dbReference>
<dbReference type="Pfam" id="PF03080">
    <property type="entry name" value="Neprosin"/>
    <property type="match status" value="1"/>
</dbReference>